<dbReference type="EMBL" id="KE384755">
    <property type="protein sequence ID" value="KJK74757.1"/>
    <property type="molecule type" value="Genomic_DNA"/>
</dbReference>
<reference evidence="3" key="1">
    <citation type="journal article" date="2014" name="BMC Genomics">
        <title>The genome sequence of the biocontrol fungus Metarhizium anisopliae and comparative genomics of Metarhizium species.</title>
        <authorList>
            <person name="Pattemore J.A."/>
            <person name="Hane J.K."/>
            <person name="Williams A.H."/>
            <person name="Wilson B.A."/>
            <person name="Stodart B.J."/>
            <person name="Ash G.J."/>
        </authorList>
    </citation>
    <scope>NUCLEOTIDE SEQUENCE [LARGE SCALE GENOMIC DNA]</scope>
    <source>
        <strain evidence="3">BRIP 53293</strain>
    </source>
</reference>
<dbReference type="InterPro" id="IPR036440">
    <property type="entry name" value="Peptidase_C15-like_sf"/>
</dbReference>
<dbReference type="Proteomes" id="UP000054544">
    <property type="component" value="Unassembled WGS sequence"/>
</dbReference>
<keyword evidence="3" id="KW-1185">Reference proteome</keyword>
<sequence length="474" mass="52046">MGKFMLSFILGIALGDWLSVFSAAAFNHHRRATTCDFSNTFALSVEEQNLNQQLPNYGLFGPTLIQKAGFVPQVNQISNNFCGADSFDKAKQSVREAGKLLFQFAVGRAQDDNTGGEVNRYDDRPLYWARLTLTKAIKQWKSGFEMSDDARKELVTTFDLASRGLDSVSFPTGNSARRVMVAGFDPFQLNADIRTANPSGAIALQLSGKTFNTSSGPIVVHAVVLPVLYGENGFDDGVVEAAFGPALQDAERRPDGIVTISQGLPEQFDIERWAGGWRGGFPDNNNVKSTGPVPPAAGWPQPNINFIETTLPYQQMQDAATGPFKVRYNTEFCEWPKGSPTTEPCIRHDSGVPASDSIPAEGGGGDYLSNESMYRANRLRVGLELTNLRGGHLHVPVLGFPDGNAPSDQKFEKKRLDIISQALQLVEAELERENVTGKIVLKIAKDERGEFAVSLRNASGFTQYRFHQEQVRVF</sequence>
<proteinExistence type="predicted"/>
<keyword evidence="1" id="KW-0732">Signal</keyword>
<name>A0A0D9NL00_METAN</name>
<dbReference type="AlphaFoldDB" id="A0A0D9NL00"/>
<dbReference type="Gene3D" id="3.40.630.20">
    <property type="entry name" value="Peptidase C15, pyroglutamyl peptidase I-like"/>
    <property type="match status" value="1"/>
</dbReference>
<accession>A0A0D9NL00</accession>
<organism evidence="2 3">
    <name type="scientific">Metarhizium anisopliae BRIP 53293</name>
    <dbReference type="NCBI Taxonomy" id="1291518"/>
    <lineage>
        <taxon>Eukaryota</taxon>
        <taxon>Fungi</taxon>
        <taxon>Dikarya</taxon>
        <taxon>Ascomycota</taxon>
        <taxon>Pezizomycotina</taxon>
        <taxon>Sordariomycetes</taxon>
        <taxon>Hypocreomycetidae</taxon>
        <taxon>Hypocreales</taxon>
        <taxon>Clavicipitaceae</taxon>
        <taxon>Metarhizium</taxon>
    </lineage>
</organism>
<evidence type="ECO:0000256" key="1">
    <source>
        <dbReference type="SAM" id="SignalP"/>
    </source>
</evidence>
<evidence type="ECO:0000313" key="3">
    <source>
        <dbReference type="Proteomes" id="UP000054544"/>
    </source>
</evidence>
<dbReference type="SUPFAM" id="SSF53182">
    <property type="entry name" value="Pyrrolidone carboxyl peptidase (pyroglutamate aminopeptidase)"/>
    <property type="match status" value="1"/>
</dbReference>
<protein>
    <submittedName>
        <fullName evidence="2">Uncharacterized protein</fullName>
    </submittedName>
</protein>
<evidence type="ECO:0000313" key="2">
    <source>
        <dbReference type="EMBL" id="KJK74757.1"/>
    </source>
</evidence>
<feature type="signal peptide" evidence="1">
    <location>
        <begin position="1"/>
        <end position="15"/>
    </location>
</feature>
<feature type="chain" id="PRO_5013220968" evidence="1">
    <location>
        <begin position="16"/>
        <end position="474"/>
    </location>
</feature>
<dbReference type="OrthoDB" id="4932334at2759"/>
<gene>
    <name evidence="2" type="ORF">H634G_10069</name>
</gene>